<feature type="compositionally biased region" description="Basic and acidic residues" evidence="1">
    <location>
        <begin position="326"/>
        <end position="339"/>
    </location>
</feature>
<evidence type="ECO:0000313" key="3">
    <source>
        <dbReference type="Proteomes" id="UP000245956"/>
    </source>
</evidence>
<feature type="region of interest" description="Disordered" evidence="1">
    <location>
        <begin position="200"/>
        <end position="225"/>
    </location>
</feature>
<feature type="compositionally biased region" description="Basic and acidic residues" evidence="1">
    <location>
        <begin position="297"/>
        <end position="307"/>
    </location>
</feature>
<comment type="caution">
    <text evidence="2">The sequence shown here is derived from an EMBL/GenBank/DDBJ whole genome shotgun (WGS) entry which is preliminary data.</text>
</comment>
<gene>
    <name evidence="2" type="ORF">PCL_08764</name>
</gene>
<feature type="region of interest" description="Disordered" evidence="1">
    <location>
        <begin position="390"/>
        <end position="578"/>
    </location>
</feature>
<feature type="compositionally biased region" description="Polar residues" evidence="1">
    <location>
        <begin position="560"/>
        <end position="572"/>
    </location>
</feature>
<feature type="region of interest" description="Disordered" evidence="1">
    <location>
        <begin position="826"/>
        <end position="935"/>
    </location>
</feature>
<feature type="compositionally biased region" description="Basic and acidic residues" evidence="1">
    <location>
        <begin position="826"/>
        <end position="855"/>
    </location>
</feature>
<feature type="compositionally biased region" description="Polar residues" evidence="1">
    <location>
        <begin position="467"/>
        <end position="494"/>
    </location>
</feature>
<name>A0A2U3EG62_PURLI</name>
<organism evidence="2 3">
    <name type="scientific">Purpureocillium lilacinum</name>
    <name type="common">Paecilomyces lilacinus</name>
    <dbReference type="NCBI Taxonomy" id="33203"/>
    <lineage>
        <taxon>Eukaryota</taxon>
        <taxon>Fungi</taxon>
        <taxon>Dikarya</taxon>
        <taxon>Ascomycota</taxon>
        <taxon>Pezizomycotina</taxon>
        <taxon>Sordariomycetes</taxon>
        <taxon>Hypocreomycetidae</taxon>
        <taxon>Hypocreales</taxon>
        <taxon>Ophiocordycipitaceae</taxon>
        <taxon>Purpureocillium</taxon>
    </lineage>
</organism>
<evidence type="ECO:0000313" key="2">
    <source>
        <dbReference type="EMBL" id="PWI73488.1"/>
    </source>
</evidence>
<feature type="compositionally biased region" description="Polar residues" evidence="1">
    <location>
        <begin position="410"/>
        <end position="420"/>
    </location>
</feature>
<proteinExistence type="predicted"/>
<feature type="compositionally biased region" description="Polar residues" evidence="1">
    <location>
        <begin position="263"/>
        <end position="275"/>
    </location>
</feature>
<feature type="compositionally biased region" description="Basic and acidic residues" evidence="1">
    <location>
        <begin position="423"/>
        <end position="432"/>
    </location>
</feature>
<feature type="compositionally biased region" description="Basic and acidic residues" evidence="1">
    <location>
        <begin position="873"/>
        <end position="888"/>
    </location>
</feature>
<dbReference type="Proteomes" id="UP000245956">
    <property type="component" value="Unassembled WGS sequence"/>
</dbReference>
<feature type="compositionally biased region" description="Low complexity" evidence="1">
    <location>
        <begin position="311"/>
        <end position="324"/>
    </location>
</feature>
<dbReference type="AlphaFoldDB" id="A0A2U3EG62"/>
<feature type="compositionally biased region" description="Acidic residues" evidence="1">
    <location>
        <begin position="204"/>
        <end position="214"/>
    </location>
</feature>
<feature type="region of interest" description="Disordered" evidence="1">
    <location>
        <begin position="67"/>
        <end position="126"/>
    </location>
</feature>
<reference evidence="2 3" key="1">
    <citation type="journal article" date="2016" name="Front. Microbiol.">
        <title>Genome and transcriptome sequences reveal the specific parasitism of the nematophagous Purpureocillium lilacinum 36-1.</title>
        <authorList>
            <person name="Xie J."/>
            <person name="Li S."/>
            <person name="Mo C."/>
            <person name="Xiao X."/>
            <person name="Peng D."/>
            <person name="Wang G."/>
            <person name="Xiao Y."/>
        </authorList>
    </citation>
    <scope>NUCLEOTIDE SEQUENCE [LARGE SCALE GENOMIC DNA]</scope>
    <source>
        <strain evidence="2 3">36-1</strain>
    </source>
</reference>
<feature type="compositionally biased region" description="Polar residues" evidence="1">
    <location>
        <begin position="534"/>
        <end position="548"/>
    </location>
</feature>
<feature type="compositionally biased region" description="Basic and acidic residues" evidence="1">
    <location>
        <begin position="346"/>
        <end position="357"/>
    </location>
</feature>
<feature type="compositionally biased region" description="Pro residues" evidence="1">
    <location>
        <begin position="859"/>
        <end position="870"/>
    </location>
</feature>
<protein>
    <submittedName>
        <fullName evidence="2">Pathway-specific nitrogen regulator</fullName>
    </submittedName>
</protein>
<dbReference type="EMBL" id="LCWV01000004">
    <property type="protein sequence ID" value="PWI73488.1"/>
    <property type="molecule type" value="Genomic_DNA"/>
</dbReference>
<sequence>MEPPDDSIIIQFFNPQGPLFLLLRGPSGTGAAIDVSVRGPTAVAARGPTGWCSVDLATAVNKAPADHVNDAAPQLPPNHHHTTSSKSNRGDQPAPSHTLHTGPGAPCSIHDCRAAGPPGTSSPLAYRTIISTRRLLGMPRRNRRQQHDFDFDIHVDPSCMSEPTTYDDTMEQEVPKVEDLEVGAGEDALRHGEEALETRNVLDADQEPDMEQADEEKAVTEEQPEVQEAFATEDERHEETLADKAVEELEAALEELVAGVAQQPVQEATEESTQAPDEDDAHSDAHDVSIVASEVSESAHDVSDVHSEAPVCTADDQTDDTVTVNHAEHDAASVTDHDQSILGSEADTRDSVSRRESAMSSASHDSDRRASYRTEALIHAAARDIVQQLGRRESAPAADTADSSYVAGSEPTSARQSYGGESTVEHHDKDDDHNEEEVEEAEEAPEAGDSSSHHEHEDDVFSDDSPRSSMGSMSEAEQTKIEQTLSLRNITQRSHSPRISDIPPSDMDDQDFVATVRGTPRPPFRSPSSVRAMQMSSPPASVLGQTPRSNRRTPLPTVSRLGSPSVSAQYSPKKTPPRFKRATPPLVLLHVTLLPLRWAWADVLEAADAGDLSPEAKTLRDSWRQLQERTGDTVSDRGILLPHPQNDYEVLEERLLEALELPLRRRARILECGHYLGPANEMTLPEEMDSDCGDEYDEYRQSFGTNSRRSTREGADKTHWCRTCKSEIRYDSLGQGRVFRVKVYASNGLMRAGAWEACWKEMERVDVELEPIVDAALSDELAELAAEQERAMEMRVAVAVEDDQHQEQQPEYEDTFVENQAEELVRDPEPTHPDEEEHRHVNEEDDDGHGSEEQQRPCTPAPEPRMPPAPLYQHEERRRTVDEERLREIYGSTPPAHAEAPSSRRAKGESAYTTRETPPSPSVGAHARREHARQREAYQGGAATLPELLLEAVRVAMRDRKNVLIGLLSVLILLLAARTGERAPPPAATFQTVVTAPDAPLANVEGQMAVESVSGLTLSEEDIVAAASVTASAMTEGESAAAYTTTAEQASQASDPCSLSVGDASTSIVRVVETVTETIRETVLETATVASPAPVATQETVASADPVATQEAELLLQQKMELPRSNDATEVTPEEKSEEAVALLSDDDDAAAA</sequence>
<feature type="region of interest" description="Disordered" evidence="1">
    <location>
        <begin position="263"/>
        <end position="370"/>
    </location>
</feature>
<feature type="region of interest" description="Disordered" evidence="1">
    <location>
        <begin position="1119"/>
        <end position="1153"/>
    </location>
</feature>
<evidence type="ECO:0000256" key="1">
    <source>
        <dbReference type="SAM" id="MobiDB-lite"/>
    </source>
</evidence>
<accession>A0A2U3EG62</accession>
<feature type="compositionally biased region" description="Acidic residues" evidence="1">
    <location>
        <begin position="433"/>
        <end position="446"/>
    </location>
</feature>